<sequence>MQNWFGAVTKVEERCSDKSQREVEKLTCACDVGGGWTELGDRHVDPIKELSWPRHNVAA</sequence>
<gene>
    <name evidence="1" type="ORF">N7472_000573</name>
</gene>
<reference evidence="1" key="2">
    <citation type="journal article" date="2023" name="IMA Fungus">
        <title>Comparative genomic study of the Penicillium genus elucidates a diverse pangenome and 15 lateral gene transfer events.</title>
        <authorList>
            <person name="Petersen C."/>
            <person name="Sorensen T."/>
            <person name="Nielsen M.R."/>
            <person name="Sondergaard T.E."/>
            <person name="Sorensen J.L."/>
            <person name="Fitzpatrick D.A."/>
            <person name="Frisvad J.C."/>
            <person name="Nielsen K.L."/>
        </authorList>
    </citation>
    <scope>NUCLEOTIDE SEQUENCE</scope>
    <source>
        <strain evidence="1">IBT 16849</strain>
    </source>
</reference>
<name>A0A9W9MZG8_9EURO</name>
<comment type="caution">
    <text evidence="1">The sequence shown here is derived from an EMBL/GenBank/DDBJ whole genome shotgun (WGS) entry which is preliminary data.</text>
</comment>
<protein>
    <submittedName>
        <fullName evidence="1">Uncharacterized protein</fullName>
    </submittedName>
</protein>
<reference evidence="1" key="1">
    <citation type="submission" date="2022-11" db="EMBL/GenBank/DDBJ databases">
        <authorList>
            <person name="Petersen C."/>
        </authorList>
    </citation>
    <scope>NUCLEOTIDE SEQUENCE</scope>
    <source>
        <strain evidence="1">IBT 16849</strain>
    </source>
</reference>
<evidence type="ECO:0000313" key="1">
    <source>
        <dbReference type="EMBL" id="KAJ5210434.1"/>
    </source>
</evidence>
<evidence type="ECO:0000313" key="2">
    <source>
        <dbReference type="Proteomes" id="UP001150879"/>
    </source>
</evidence>
<dbReference type="AlphaFoldDB" id="A0A9W9MZG8"/>
<accession>A0A9W9MZG8</accession>
<keyword evidence="2" id="KW-1185">Reference proteome</keyword>
<dbReference type="EMBL" id="JAPQKP010000001">
    <property type="protein sequence ID" value="KAJ5210434.1"/>
    <property type="molecule type" value="Genomic_DNA"/>
</dbReference>
<organism evidence="1 2">
    <name type="scientific">Penicillium cf. griseofulvum</name>
    <dbReference type="NCBI Taxonomy" id="2972120"/>
    <lineage>
        <taxon>Eukaryota</taxon>
        <taxon>Fungi</taxon>
        <taxon>Dikarya</taxon>
        <taxon>Ascomycota</taxon>
        <taxon>Pezizomycotina</taxon>
        <taxon>Eurotiomycetes</taxon>
        <taxon>Eurotiomycetidae</taxon>
        <taxon>Eurotiales</taxon>
        <taxon>Aspergillaceae</taxon>
        <taxon>Penicillium</taxon>
    </lineage>
</organism>
<dbReference type="Proteomes" id="UP001150879">
    <property type="component" value="Unassembled WGS sequence"/>
</dbReference>
<proteinExistence type="predicted"/>